<dbReference type="PANTHER" id="PTHR21137:SF35">
    <property type="entry name" value="ODORANT RECEPTOR 19A-RELATED"/>
    <property type="match status" value="1"/>
</dbReference>
<keyword evidence="2" id="KW-1003">Cell membrane</keyword>
<dbReference type="PANTHER" id="PTHR21137">
    <property type="entry name" value="ODORANT RECEPTOR"/>
    <property type="match status" value="1"/>
</dbReference>
<accession>A0A026VXR4</accession>
<keyword evidence="4 10" id="KW-0812">Transmembrane</keyword>
<feature type="transmembrane region" description="Helical" evidence="10">
    <location>
        <begin position="61"/>
        <end position="84"/>
    </location>
</feature>
<evidence type="ECO:0000313" key="11">
    <source>
        <dbReference type="EMBL" id="EZA48251.1"/>
    </source>
</evidence>
<keyword evidence="6 10" id="KW-1133">Transmembrane helix</keyword>
<keyword evidence="7 10" id="KW-0472">Membrane</keyword>
<name>A0A026VXR4_OOCBI</name>
<comment type="caution">
    <text evidence="10">Lacks conserved residue(s) required for the propagation of feature annotation.</text>
</comment>
<evidence type="ECO:0000256" key="1">
    <source>
        <dbReference type="ARBA" id="ARBA00004651"/>
    </source>
</evidence>
<dbReference type="EMBL" id="KK107660">
    <property type="protein sequence ID" value="EZA48251.1"/>
    <property type="molecule type" value="Genomic_DNA"/>
</dbReference>
<dbReference type="GO" id="GO:0004984">
    <property type="term" value="F:olfactory receptor activity"/>
    <property type="evidence" value="ECO:0007669"/>
    <property type="project" value="InterPro"/>
</dbReference>
<evidence type="ECO:0000313" key="12">
    <source>
        <dbReference type="Proteomes" id="UP000053097"/>
    </source>
</evidence>
<evidence type="ECO:0000256" key="2">
    <source>
        <dbReference type="ARBA" id="ARBA00022475"/>
    </source>
</evidence>
<gene>
    <name evidence="11" type="ORF">X777_14151</name>
</gene>
<evidence type="ECO:0000256" key="8">
    <source>
        <dbReference type="ARBA" id="ARBA00023170"/>
    </source>
</evidence>
<organism evidence="11 12">
    <name type="scientific">Ooceraea biroi</name>
    <name type="common">Clonal raider ant</name>
    <name type="synonym">Cerapachys biroi</name>
    <dbReference type="NCBI Taxonomy" id="2015173"/>
    <lineage>
        <taxon>Eukaryota</taxon>
        <taxon>Metazoa</taxon>
        <taxon>Ecdysozoa</taxon>
        <taxon>Arthropoda</taxon>
        <taxon>Hexapoda</taxon>
        <taxon>Insecta</taxon>
        <taxon>Pterygota</taxon>
        <taxon>Neoptera</taxon>
        <taxon>Endopterygota</taxon>
        <taxon>Hymenoptera</taxon>
        <taxon>Apocrita</taxon>
        <taxon>Aculeata</taxon>
        <taxon>Formicoidea</taxon>
        <taxon>Formicidae</taxon>
        <taxon>Dorylinae</taxon>
        <taxon>Ooceraea</taxon>
    </lineage>
</organism>
<dbReference type="InterPro" id="IPR004117">
    <property type="entry name" value="7tm6_olfct_rcpt"/>
</dbReference>
<evidence type="ECO:0000256" key="5">
    <source>
        <dbReference type="ARBA" id="ARBA00022725"/>
    </source>
</evidence>
<feature type="transmembrane region" description="Helical" evidence="10">
    <location>
        <begin position="298"/>
        <end position="318"/>
    </location>
</feature>
<evidence type="ECO:0000256" key="7">
    <source>
        <dbReference type="ARBA" id="ARBA00023136"/>
    </source>
</evidence>
<evidence type="ECO:0000256" key="4">
    <source>
        <dbReference type="ARBA" id="ARBA00022692"/>
    </source>
</evidence>
<proteinExistence type="inferred from homology"/>
<evidence type="ECO:0000256" key="3">
    <source>
        <dbReference type="ARBA" id="ARBA00022606"/>
    </source>
</evidence>
<feature type="transmembrane region" description="Helical" evidence="10">
    <location>
        <begin position="121"/>
        <end position="147"/>
    </location>
</feature>
<evidence type="ECO:0000256" key="10">
    <source>
        <dbReference type="RuleBase" id="RU351113"/>
    </source>
</evidence>
<dbReference type="OrthoDB" id="7552791at2759"/>
<dbReference type="Proteomes" id="UP000053097">
    <property type="component" value="Unassembled WGS sequence"/>
</dbReference>
<evidence type="ECO:0000256" key="6">
    <source>
        <dbReference type="ARBA" id="ARBA00022989"/>
    </source>
</evidence>
<protein>
    <recommendedName>
        <fullName evidence="10">Odorant receptor</fullName>
    </recommendedName>
</protein>
<reference evidence="11 12" key="1">
    <citation type="journal article" date="2014" name="Curr. Biol.">
        <title>The genome of the clonal raider ant Cerapachys biroi.</title>
        <authorList>
            <person name="Oxley P.R."/>
            <person name="Ji L."/>
            <person name="Fetter-Pruneda I."/>
            <person name="McKenzie S.K."/>
            <person name="Li C."/>
            <person name="Hu H."/>
            <person name="Zhang G."/>
            <person name="Kronauer D.J."/>
        </authorList>
    </citation>
    <scope>NUCLEOTIDE SEQUENCE [LARGE SCALE GENOMIC DNA]</scope>
</reference>
<keyword evidence="9 10" id="KW-0807">Transducer</keyword>
<feature type="transmembrane region" description="Helical" evidence="10">
    <location>
        <begin position="265"/>
        <end position="286"/>
    </location>
</feature>
<keyword evidence="8 10" id="KW-0675">Receptor</keyword>
<keyword evidence="12" id="KW-1185">Reference proteome</keyword>
<feature type="transmembrane region" description="Helical" evidence="10">
    <location>
        <begin position="174"/>
        <end position="194"/>
    </location>
</feature>
<comment type="subcellular location">
    <subcellularLocation>
        <location evidence="1 10">Cell membrane</location>
        <topology evidence="1 10">Multi-pass membrane protein</topology>
    </subcellularLocation>
</comment>
<dbReference type="AlphaFoldDB" id="A0A026VXR4"/>
<evidence type="ECO:0000256" key="9">
    <source>
        <dbReference type="ARBA" id="ARBA00023224"/>
    </source>
</evidence>
<sequence length="393" mass="45226">MHEFNERYFKLNRILLKMVGLWPYQQSYFIRIQKGVFTGIFLTFIIVQLLVLATMQSNLIFVLKILTFVFPALFVTIKYCLFIIHADSVKRLLELIRSDWNFLKDKVEIDILEKYGWYARLLTIMAIVFCYCGILFVDILQFLPVILDVILPLNESRPFRIIVITEYFINQEKYFYVILLHELLAVDLAAIALCSTSTTIMSYILHGCALLKVASYRIENAIEKDLLAIPSPKKEYLLYRKIVRAVIIHRRATEFIETFTSSFTVSYDILIIIGVSSLSINLFQFLQLITLTTNTGEASILIVLIVTHLGYMFAGNYAGQKIIDHGTKLFRTTYNGLWYVAPLHTQKLILFIMQKGTVDVTLTFGSIFVASLEGFATLTSTAISYFTVIYSTR</sequence>
<keyword evidence="5 10" id="KW-0552">Olfaction</keyword>
<dbReference type="Pfam" id="PF02949">
    <property type="entry name" value="7tm_6"/>
    <property type="match status" value="1"/>
</dbReference>
<dbReference type="GO" id="GO:0005886">
    <property type="term" value="C:plasma membrane"/>
    <property type="evidence" value="ECO:0007669"/>
    <property type="project" value="UniProtKB-SubCell"/>
</dbReference>
<comment type="similarity">
    <text evidence="10">Belongs to the insect chemoreceptor superfamily. Heteromeric odorant receptor channel (TC 1.A.69) family.</text>
</comment>
<keyword evidence="3 10" id="KW-0716">Sensory transduction</keyword>
<dbReference type="OMA" id="PFRIIVI"/>
<feature type="transmembrane region" description="Helical" evidence="10">
    <location>
        <begin position="35"/>
        <end position="55"/>
    </location>
</feature>
<dbReference type="GO" id="GO:0005549">
    <property type="term" value="F:odorant binding"/>
    <property type="evidence" value="ECO:0007669"/>
    <property type="project" value="InterPro"/>
</dbReference>
<dbReference type="GO" id="GO:0007165">
    <property type="term" value="P:signal transduction"/>
    <property type="evidence" value="ECO:0007669"/>
    <property type="project" value="UniProtKB-KW"/>
</dbReference>